<evidence type="ECO:0000313" key="1">
    <source>
        <dbReference type="EMBL" id="KAJ4434109.1"/>
    </source>
</evidence>
<dbReference type="EMBL" id="JAJSOF020000027">
    <property type="protein sequence ID" value="KAJ4434109.1"/>
    <property type="molecule type" value="Genomic_DNA"/>
</dbReference>
<protein>
    <submittedName>
        <fullName evidence="1">Uncharacterized protein</fullName>
    </submittedName>
</protein>
<accession>A0ABQ8SIY4</accession>
<comment type="caution">
    <text evidence="1">The sequence shown here is derived from an EMBL/GenBank/DDBJ whole genome shotgun (WGS) entry which is preliminary data.</text>
</comment>
<dbReference type="Proteomes" id="UP001148838">
    <property type="component" value="Unassembled WGS sequence"/>
</dbReference>
<organism evidence="1 2">
    <name type="scientific">Periplaneta americana</name>
    <name type="common">American cockroach</name>
    <name type="synonym">Blatta americana</name>
    <dbReference type="NCBI Taxonomy" id="6978"/>
    <lineage>
        <taxon>Eukaryota</taxon>
        <taxon>Metazoa</taxon>
        <taxon>Ecdysozoa</taxon>
        <taxon>Arthropoda</taxon>
        <taxon>Hexapoda</taxon>
        <taxon>Insecta</taxon>
        <taxon>Pterygota</taxon>
        <taxon>Neoptera</taxon>
        <taxon>Polyneoptera</taxon>
        <taxon>Dictyoptera</taxon>
        <taxon>Blattodea</taxon>
        <taxon>Blattoidea</taxon>
        <taxon>Blattidae</taxon>
        <taxon>Blattinae</taxon>
        <taxon>Periplaneta</taxon>
    </lineage>
</organism>
<evidence type="ECO:0000313" key="2">
    <source>
        <dbReference type="Proteomes" id="UP001148838"/>
    </source>
</evidence>
<sequence>MELSEIREHNRNSPKIHVCMINLRCMSAYLTSPIHLSVSRAKSVFKNTHNVSSEDEGAMSLETEQLIEVKRIILLILSCVEYNFTIAETLDPSDSETRYITQTLANAEKHKYFVSPDMRQYARSEDERPFSKENDYLRRAESICIKLKEGNEIFRQRIQVPTGIIDKAETKSEISGY</sequence>
<reference evidence="1 2" key="1">
    <citation type="journal article" date="2022" name="Allergy">
        <title>Genome assembly and annotation of Periplaneta americana reveal a comprehensive cockroach allergen profile.</title>
        <authorList>
            <person name="Wang L."/>
            <person name="Xiong Q."/>
            <person name="Saelim N."/>
            <person name="Wang L."/>
            <person name="Nong W."/>
            <person name="Wan A.T."/>
            <person name="Shi M."/>
            <person name="Liu X."/>
            <person name="Cao Q."/>
            <person name="Hui J.H.L."/>
            <person name="Sookrung N."/>
            <person name="Leung T.F."/>
            <person name="Tungtrongchitr A."/>
            <person name="Tsui S.K.W."/>
        </authorList>
    </citation>
    <scope>NUCLEOTIDE SEQUENCE [LARGE SCALE GENOMIC DNA]</scope>
    <source>
        <strain evidence="1">PWHHKU_190912</strain>
    </source>
</reference>
<name>A0ABQ8SIY4_PERAM</name>
<proteinExistence type="predicted"/>
<gene>
    <name evidence="1" type="ORF">ANN_16429</name>
</gene>
<keyword evidence="2" id="KW-1185">Reference proteome</keyword>